<evidence type="ECO:0000313" key="1">
    <source>
        <dbReference type="EMBL" id="EPB75732.1"/>
    </source>
</evidence>
<dbReference type="CDD" id="cd19941">
    <property type="entry name" value="TIL"/>
    <property type="match status" value="1"/>
</dbReference>
<reference evidence="1 2" key="1">
    <citation type="submission" date="2013-05" db="EMBL/GenBank/DDBJ databases">
        <title>Draft genome of the parasitic nematode Anyclostoma ceylanicum.</title>
        <authorList>
            <person name="Mitreva M."/>
        </authorList>
    </citation>
    <scope>NUCLEOTIDE SEQUENCE [LARGE SCALE GENOMIC DNA]</scope>
</reference>
<dbReference type="AlphaFoldDB" id="A0A0D6M758"/>
<proteinExistence type="predicted"/>
<dbReference type="Proteomes" id="UP000054495">
    <property type="component" value="Unassembled WGS sequence"/>
</dbReference>
<accession>A0A0D6M758</accession>
<dbReference type="EMBL" id="KE124889">
    <property type="protein sequence ID" value="EPB75732.1"/>
    <property type="molecule type" value="Genomic_DNA"/>
</dbReference>
<organism evidence="1 2">
    <name type="scientific">Ancylostoma ceylanicum</name>
    <dbReference type="NCBI Taxonomy" id="53326"/>
    <lineage>
        <taxon>Eukaryota</taxon>
        <taxon>Metazoa</taxon>
        <taxon>Ecdysozoa</taxon>
        <taxon>Nematoda</taxon>
        <taxon>Chromadorea</taxon>
        <taxon>Rhabditida</taxon>
        <taxon>Rhabditina</taxon>
        <taxon>Rhabditomorpha</taxon>
        <taxon>Strongyloidea</taxon>
        <taxon>Ancylostomatidae</taxon>
        <taxon>Ancylostomatinae</taxon>
        <taxon>Ancylostoma</taxon>
    </lineage>
</organism>
<gene>
    <name evidence="1" type="ORF">ANCCEY_05160</name>
</gene>
<sequence length="141" mass="16106">MSEVMVFLDKRTTLNVFLQLQYYSASRGEEEVWILIYETNEIVVGRNVVRMKSGWNVDLHKIIVNLEVSWNALPGLCPLICIQGCQCKHGFYRDSENSEANIICTPTMFRLLLSIRNNVVKMRNGHVVQAYASPAVPHHPS</sequence>
<evidence type="ECO:0000313" key="2">
    <source>
        <dbReference type="Proteomes" id="UP000054495"/>
    </source>
</evidence>
<dbReference type="Gene3D" id="2.10.25.10">
    <property type="entry name" value="Laminin"/>
    <property type="match status" value="1"/>
</dbReference>
<keyword evidence="2" id="KW-1185">Reference proteome</keyword>
<name>A0A0D6M758_9BILA</name>
<protein>
    <submittedName>
        <fullName evidence="1">Uncharacterized protein</fullName>
    </submittedName>
</protein>